<evidence type="ECO:0000256" key="12">
    <source>
        <dbReference type="ARBA" id="ARBA00023137"/>
    </source>
</evidence>
<evidence type="ECO:0000256" key="2">
    <source>
        <dbReference type="ARBA" id="ARBA00011902"/>
    </source>
</evidence>
<evidence type="ECO:0000256" key="8">
    <source>
        <dbReference type="ARBA" id="ARBA00022777"/>
    </source>
</evidence>
<keyword evidence="13" id="KW-1015">Disulfide bond</keyword>
<evidence type="ECO:0000256" key="4">
    <source>
        <dbReference type="ARBA" id="ARBA00022679"/>
    </source>
</evidence>
<dbReference type="PANTHER" id="PTHR31535">
    <property type="match status" value="1"/>
</dbReference>
<evidence type="ECO:0000256" key="10">
    <source>
        <dbReference type="ARBA" id="ARBA00022989"/>
    </source>
</evidence>
<sequence length="285" mass="29791">MCVMEQVRAEQVTQLSYIKFTRGTGQSDLNGFSFKTCANSGPKGPTQYQCNVAYKFTDKKVLVLESNDRMAGVQVWTVPESNMYSITALGASGGTGVGNPEPSKGAYAHAKFNLTAGEKIYMLVGQKGESACSQTNKKNPQTSQICHHGVIAQNPVQGRMQKMVGVGGGGGGGTYIFKYDPVTKNITILIIAGGGGGKAFQLGYDPIRANGGLSIGGPGISPNSPLAGPGKLAFDKSLQVYGRINIERHDVTESSALIGDVLTIVVRNGGLATSLKQGCVIAPAL</sequence>
<evidence type="ECO:0000256" key="3">
    <source>
        <dbReference type="ARBA" id="ARBA00022475"/>
    </source>
</evidence>
<evidence type="ECO:0000256" key="13">
    <source>
        <dbReference type="ARBA" id="ARBA00023157"/>
    </source>
</evidence>
<evidence type="ECO:0000259" key="16">
    <source>
        <dbReference type="Pfam" id="PF12810"/>
    </source>
</evidence>
<accession>A0AAD9PC50</accession>
<keyword evidence="10" id="KW-1133">Transmembrane helix</keyword>
<dbReference type="EMBL" id="JAODUO010000044">
    <property type="protein sequence ID" value="KAK2191826.1"/>
    <property type="molecule type" value="Genomic_DNA"/>
</dbReference>
<evidence type="ECO:0000256" key="7">
    <source>
        <dbReference type="ARBA" id="ARBA00022741"/>
    </source>
</evidence>
<dbReference type="Pfam" id="PF12810">
    <property type="entry name" value="ALK_LTK_GRD"/>
    <property type="match status" value="1"/>
</dbReference>
<organism evidence="17 18">
    <name type="scientific">Ridgeia piscesae</name>
    <name type="common">Tubeworm</name>
    <dbReference type="NCBI Taxonomy" id="27915"/>
    <lineage>
        <taxon>Eukaryota</taxon>
        <taxon>Metazoa</taxon>
        <taxon>Spiralia</taxon>
        <taxon>Lophotrochozoa</taxon>
        <taxon>Annelida</taxon>
        <taxon>Polychaeta</taxon>
        <taxon>Sedentaria</taxon>
        <taxon>Canalipalpata</taxon>
        <taxon>Sabellida</taxon>
        <taxon>Siboglinidae</taxon>
        <taxon>Ridgeia</taxon>
    </lineage>
</organism>
<dbReference type="GO" id="GO:0005524">
    <property type="term" value="F:ATP binding"/>
    <property type="evidence" value="ECO:0007669"/>
    <property type="project" value="UniProtKB-KW"/>
</dbReference>
<evidence type="ECO:0000256" key="5">
    <source>
        <dbReference type="ARBA" id="ARBA00022692"/>
    </source>
</evidence>
<keyword evidence="4" id="KW-0808">Transferase</keyword>
<comment type="subcellular location">
    <subcellularLocation>
        <location evidence="1">Cell membrane</location>
        <topology evidence="1">Single-pass type I membrane protein</topology>
    </subcellularLocation>
</comment>
<comment type="caution">
    <text evidence="17">The sequence shown here is derived from an EMBL/GenBank/DDBJ whole genome shotgun (WGS) entry which is preliminary data.</text>
</comment>
<keyword evidence="3" id="KW-1003">Cell membrane</keyword>
<evidence type="ECO:0000313" key="18">
    <source>
        <dbReference type="Proteomes" id="UP001209878"/>
    </source>
</evidence>
<keyword evidence="6" id="KW-0732">Signal</keyword>
<evidence type="ECO:0000256" key="11">
    <source>
        <dbReference type="ARBA" id="ARBA00023136"/>
    </source>
</evidence>
<keyword evidence="9" id="KW-0067">ATP-binding</keyword>
<gene>
    <name evidence="17" type="ORF">NP493_44g04002</name>
</gene>
<dbReference type="Proteomes" id="UP001209878">
    <property type="component" value="Unassembled WGS sequence"/>
</dbReference>
<reference evidence="17" key="1">
    <citation type="journal article" date="2023" name="Mol. Biol. Evol.">
        <title>Third-Generation Sequencing Reveals the Adaptive Role of the Epigenome in Three Deep-Sea Polychaetes.</title>
        <authorList>
            <person name="Perez M."/>
            <person name="Aroh O."/>
            <person name="Sun Y."/>
            <person name="Lan Y."/>
            <person name="Juniper S.K."/>
            <person name="Young C.R."/>
            <person name="Angers B."/>
            <person name="Qian P.Y."/>
        </authorList>
    </citation>
    <scope>NUCLEOTIDE SEQUENCE</scope>
    <source>
        <strain evidence="17">R07B-5</strain>
    </source>
</reference>
<keyword evidence="5" id="KW-0812">Transmembrane</keyword>
<keyword evidence="11" id="KW-0472">Membrane</keyword>
<keyword evidence="7" id="KW-0547">Nucleotide-binding</keyword>
<dbReference type="PANTHER" id="PTHR31535:SF3">
    <property type="entry name" value="REGULATORY PROTEIN ZESTE"/>
    <property type="match status" value="1"/>
</dbReference>
<evidence type="ECO:0000256" key="6">
    <source>
        <dbReference type="ARBA" id="ARBA00022729"/>
    </source>
</evidence>
<dbReference type="AlphaFoldDB" id="A0AAD9PC50"/>
<keyword evidence="14" id="KW-0675">Receptor</keyword>
<evidence type="ECO:0000313" key="17">
    <source>
        <dbReference type="EMBL" id="KAK2191826.1"/>
    </source>
</evidence>
<protein>
    <recommendedName>
        <fullName evidence="2">receptor protein-tyrosine kinase</fullName>
        <ecNumber evidence="2">2.7.10.1</ecNumber>
    </recommendedName>
</protein>
<evidence type="ECO:0000256" key="14">
    <source>
        <dbReference type="ARBA" id="ARBA00023170"/>
    </source>
</evidence>
<evidence type="ECO:0000256" key="15">
    <source>
        <dbReference type="ARBA" id="ARBA00023180"/>
    </source>
</evidence>
<dbReference type="GO" id="GO:0005886">
    <property type="term" value="C:plasma membrane"/>
    <property type="evidence" value="ECO:0007669"/>
    <property type="project" value="UniProtKB-SubCell"/>
</dbReference>
<keyword evidence="15" id="KW-0325">Glycoprotein</keyword>
<keyword evidence="18" id="KW-1185">Reference proteome</keyword>
<keyword evidence="8" id="KW-0418">Kinase</keyword>
<dbReference type="EC" id="2.7.10.1" evidence="2"/>
<proteinExistence type="predicted"/>
<evidence type="ECO:0000256" key="9">
    <source>
        <dbReference type="ARBA" id="ARBA00022840"/>
    </source>
</evidence>
<name>A0AAD9PC50_RIDPI</name>
<dbReference type="InterPro" id="IPR055163">
    <property type="entry name" value="ALK/LTK-like_GRD"/>
</dbReference>
<dbReference type="GO" id="GO:0004714">
    <property type="term" value="F:transmembrane receptor protein tyrosine kinase activity"/>
    <property type="evidence" value="ECO:0007669"/>
    <property type="project" value="UniProtKB-EC"/>
</dbReference>
<feature type="domain" description="ALK/LTK-like glycine-rich" evidence="16">
    <location>
        <begin position="82"/>
        <end position="221"/>
    </location>
</feature>
<keyword evidence="12" id="KW-0829">Tyrosine-protein kinase</keyword>
<evidence type="ECO:0000256" key="1">
    <source>
        <dbReference type="ARBA" id="ARBA00004251"/>
    </source>
</evidence>